<proteinExistence type="predicted"/>
<keyword evidence="3" id="KW-1185">Reference proteome</keyword>
<dbReference type="AlphaFoldDB" id="A0A2P4PB20"/>
<feature type="region of interest" description="Disordered" evidence="1">
    <location>
        <begin position="1"/>
        <end position="46"/>
    </location>
</feature>
<feature type="compositionally biased region" description="Polar residues" evidence="1">
    <location>
        <begin position="7"/>
        <end position="16"/>
    </location>
</feature>
<evidence type="ECO:0000313" key="3">
    <source>
        <dbReference type="Proteomes" id="UP000018888"/>
    </source>
</evidence>
<reference evidence="2 3" key="2">
    <citation type="journal article" date="2018" name="New Phytol.">
        <title>High intraspecific genome diversity in the model arbuscular mycorrhizal symbiont Rhizophagus irregularis.</title>
        <authorList>
            <person name="Chen E.C.H."/>
            <person name="Morin E."/>
            <person name="Beaudet D."/>
            <person name="Noel J."/>
            <person name="Yildirir G."/>
            <person name="Ndikumana S."/>
            <person name="Charron P."/>
            <person name="St-Onge C."/>
            <person name="Giorgi J."/>
            <person name="Kruger M."/>
            <person name="Marton T."/>
            <person name="Ropars J."/>
            <person name="Grigoriev I.V."/>
            <person name="Hainaut M."/>
            <person name="Henrissat B."/>
            <person name="Roux C."/>
            <person name="Martin F."/>
            <person name="Corradi N."/>
        </authorList>
    </citation>
    <scope>NUCLEOTIDE SEQUENCE [LARGE SCALE GENOMIC DNA]</scope>
    <source>
        <strain evidence="2 3">DAOM 197198</strain>
    </source>
</reference>
<gene>
    <name evidence="2" type="ORF">GLOIN_2v1785109</name>
</gene>
<comment type="caution">
    <text evidence="2">The sequence shown here is derived from an EMBL/GenBank/DDBJ whole genome shotgun (WGS) entry which is preliminary data.</text>
</comment>
<dbReference type="EMBL" id="AUPC02000295">
    <property type="protein sequence ID" value="POG62571.1"/>
    <property type="molecule type" value="Genomic_DNA"/>
</dbReference>
<evidence type="ECO:0000313" key="2">
    <source>
        <dbReference type="EMBL" id="POG62571.1"/>
    </source>
</evidence>
<reference evidence="2 3" key="1">
    <citation type="journal article" date="2013" name="Proc. Natl. Acad. Sci. U.S.A.">
        <title>Genome of an arbuscular mycorrhizal fungus provides insight into the oldest plant symbiosis.</title>
        <authorList>
            <person name="Tisserant E."/>
            <person name="Malbreil M."/>
            <person name="Kuo A."/>
            <person name="Kohler A."/>
            <person name="Symeonidi A."/>
            <person name="Balestrini R."/>
            <person name="Charron P."/>
            <person name="Duensing N."/>
            <person name="Frei Dit Frey N."/>
            <person name="Gianinazzi-Pearson V."/>
            <person name="Gilbert L.B."/>
            <person name="Handa Y."/>
            <person name="Herr J.R."/>
            <person name="Hijri M."/>
            <person name="Koul R."/>
            <person name="Kawaguchi M."/>
            <person name="Krajinski F."/>
            <person name="Lammers P.J."/>
            <person name="Masclaux F.G."/>
            <person name="Murat C."/>
            <person name="Morin E."/>
            <person name="Ndikumana S."/>
            <person name="Pagni M."/>
            <person name="Petitpierre D."/>
            <person name="Requena N."/>
            <person name="Rosikiewicz P."/>
            <person name="Riley R."/>
            <person name="Saito K."/>
            <person name="San Clemente H."/>
            <person name="Shapiro H."/>
            <person name="van Tuinen D."/>
            <person name="Becard G."/>
            <person name="Bonfante P."/>
            <person name="Paszkowski U."/>
            <person name="Shachar-Hill Y.Y."/>
            <person name="Tuskan G.A."/>
            <person name="Young P.W."/>
            <person name="Sanders I.R."/>
            <person name="Henrissat B."/>
            <person name="Rensing S.A."/>
            <person name="Grigoriev I.V."/>
            <person name="Corradi N."/>
            <person name="Roux C."/>
            <person name="Martin F."/>
        </authorList>
    </citation>
    <scope>NUCLEOTIDE SEQUENCE [LARGE SCALE GENOMIC DNA]</scope>
    <source>
        <strain evidence="2 3">DAOM 197198</strain>
    </source>
</reference>
<feature type="compositionally biased region" description="Basic and acidic residues" evidence="1">
    <location>
        <begin position="17"/>
        <end position="45"/>
    </location>
</feature>
<accession>A0A2P4PB20</accession>
<evidence type="ECO:0000256" key="1">
    <source>
        <dbReference type="SAM" id="MobiDB-lite"/>
    </source>
</evidence>
<dbReference type="Proteomes" id="UP000018888">
    <property type="component" value="Unassembled WGS sequence"/>
</dbReference>
<protein>
    <submittedName>
        <fullName evidence="2">Uncharacterized protein</fullName>
    </submittedName>
</protein>
<name>A0A2P4PB20_RHIID</name>
<sequence>MDKIEVETQNNTSASETKIDISDNMKEHGEEIEKTPSETKDDTFEKHRKSISQILVPLYINEEYGSDGYVVTYSSEDRSVLGWSVNIENNELEQESVAVTI</sequence>
<organism evidence="2 3">
    <name type="scientific">Rhizophagus irregularis (strain DAOM 181602 / DAOM 197198 / MUCL 43194)</name>
    <name type="common">Arbuscular mycorrhizal fungus</name>
    <name type="synonym">Glomus intraradices</name>
    <dbReference type="NCBI Taxonomy" id="747089"/>
    <lineage>
        <taxon>Eukaryota</taxon>
        <taxon>Fungi</taxon>
        <taxon>Fungi incertae sedis</taxon>
        <taxon>Mucoromycota</taxon>
        <taxon>Glomeromycotina</taxon>
        <taxon>Glomeromycetes</taxon>
        <taxon>Glomerales</taxon>
        <taxon>Glomeraceae</taxon>
        <taxon>Rhizophagus</taxon>
    </lineage>
</organism>